<dbReference type="PANTHER" id="PTHR43581">
    <property type="entry name" value="ATP/GTP PHOSPHATASE"/>
    <property type="match status" value="1"/>
</dbReference>
<accession>A0A2N3RNR7</accession>
<evidence type="ECO:0000259" key="3">
    <source>
        <dbReference type="Pfam" id="PF20469"/>
    </source>
</evidence>
<dbReference type="PANTHER" id="PTHR43581:SF4">
    <property type="entry name" value="ATP_GTP PHOSPHATASE"/>
    <property type="match status" value="1"/>
</dbReference>
<evidence type="ECO:0000313" key="7">
    <source>
        <dbReference type="Proteomes" id="UP000233748"/>
    </source>
</evidence>
<dbReference type="AlphaFoldDB" id="A0A2N3RNR7"/>
<feature type="domain" description="OLD protein-like TOPRIM" evidence="3">
    <location>
        <begin position="384"/>
        <end position="450"/>
    </location>
</feature>
<dbReference type="Gene3D" id="3.40.50.300">
    <property type="entry name" value="P-loop containing nucleotide triphosphate hydrolases"/>
    <property type="match status" value="2"/>
</dbReference>
<evidence type="ECO:0000313" key="4">
    <source>
        <dbReference type="EMBL" id="PKV14121.1"/>
    </source>
</evidence>
<dbReference type="Proteomes" id="UP000233720">
    <property type="component" value="Unassembled WGS sequence"/>
</dbReference>
<dbReference type="RefSeq" id="WP_101361893.1">
    <property type="nucleotide sequence ID" value="NZ_PHKV01000001.1"/>
</dbReference>
<keyword evidence="4" id="KW-0378">Hydrolase</keyword>
<dbReference type="Pfam" id="PF13304">
    <property type="entry name" value="AAA_21"/>
    <property type="match status" value="1"/>
</dbReference>
<dbReference type="CDD" id="cd01026">
    <property type="entry name" value="TOPRIM_OLD"/>
    <property type="match status" value="1"/>
</dbReference>
<evidence type="ECO:0000259" key="2">
    <source>
        <dbReference type="Pfam" id="PF13304"/>
    </source>
</evidence>
<dbReference type="GO" id="GO:0016887">
    <property type="term" value="F:ATP hydrolysis activity"/>
    <property type="evidence" value="ECO:0007669"/>
    <property type="project" value="InterPro"/>
</dbReference>
<dbReference type="InterPro" id="IPR051396">
    <property type="entry name" value="Bact_Antivir_Def_Nuclease"/>
</dbReference>
<evidence type="ECO:0000259" key="1">
    <source>
        <dbReference type="Pfam" id="PF13175"/>
    </source>
</evidence>
<keyword evidence="7" id="KW-1185">Reference proteome</keyword>
<dbReference type="InterPro" id="IPR027417">
    <property type="entry name" value="P-loop_NTPase"/>
</dbReference>
<dbReference type="InterPro" id="IPR003959">
    <property type="entry name" value="ATPase_AAA_core"/>
</dbReference>
<dbReference type="Proteomes" id="UP000233748">
    <property type="component" value="Unassembled WGS sequence"/>
</dbReference>
<evidence type="ECO:0000313" key="5">
    <source>
        <dbReference type="EMBL" id="PKV18402.1"/>
    </source>
</evidence>
<sequence>MAVYISELDIRNFRSCDATSLQLTNFTPLVGLNNCGKSNCLTALQWLVRKAKLGVEDFHDPAQPVQVTGVLVGITDADLDVLESKHRKKIEPHIHDGILKIRRVQEVPGGEVTLTIMDPANKQWDPNPTGIDNAITALFPDPIRIGAMENAEEDASKAKTTTTIGKLLASMLSAIQEQHEQTLTPYLAAILGMISAEGGDRFDELGRIDASINGKISDLFPGISIKLDFPVPAFNDLIKAGTVKVYEGNGQGRSFGSYGHGAQRAIQMAMVRHLADLKRGAAAAGGATLLLVDEPELFMHPFAVEQVREALRALSELGYQVVFSTHSAQMILAKDAKNALLMTKKHPHGTRARPRLLSVIEQLVENPTHQMLQIFSLTNSSQVLFADKVILAEGKTELRLLPCLFQAIAGKTLGQSSLAIVPMSGVADTKKSIEVLAALGLPACAIVDLDYAFRNAQVHGFLAEDDPDIAICREILARLAQNDVITLDASGLPKKDARGPASRAFEVLAGEADASAHIASLVTKLRNQSIWLWSRGAIEPHVGLGQKTEHAWLTCQIDIETKGVDATCEDAAGVREMVNWLSQLPVEVEEEA</sequence>
<dbReference type="GO" id="GO:0005524">
    <property type="term" value="F:ATP binding"/>
    <property type="evidence" value="ECO:0007669"/>
    <property type="project" value="InterPro"/>
</dbReference>
<dbReference type="Pfam" id="PF20469">
    <property type="entry name" value="OLD-like_TOPRIM"/>
    <property type="match status" value="1"/>
</dbReference>
<keyword evidence="4" id="KW-0255">Endonuclease</keyword>
<keyword evidence="4" id="KW-0540">Nuclease</keyword>
<dbReference type="InterPro" id="IPR034139">
    <property type="entry name" value="TOPRIM_OLD"/>
</dbReference>
<dbReference type="OrthoDB" id="3322489at2"/>
<dbReference type="EMBL" id="PHKV01000001">
    <property type="protein sequence ID" value="PKV14121.1"/>
    <property type="molecule type" value="Genomic_DNA"/>
</dbReference>
<dbReference type="Pfam" id="PF13175">
    <property type="entry name" value="AAA_15"/>
    <property type="match status" value="1"/>
</dbReference>
<dbReference type="InterPro" id="IPR041685">
    <property type="entry name" value="AAA_GajA/Old/RecF-like"/>
</dbReference>
<reference evidence="6 7" key="1">
    <citation type="submission" date="2017-11" db="EMBL/GenBank/DDBJ databases">
        <title>Xanthomonas prunicola sp. nov., a novel pathogen that affects nectarine (Prunus persica var. nectarine) trees.</title>
        <authorList>
            <person name="Lopez M."/>
            <person name="Lopez-Soriano P."/>
            <person name="Garita-Cambronero J."/>
            <person name="Beltran C."/>
            <person name="Taghouti G."/>
            <person name="Portier P."/>
            <person name="Cubero J."/>
            <person name="Fischer-Le Saux M."/>
            <person name="Marco-Noales E."/>
        </authorList>
    </citation>
    <scope>NUCLEOTIDE SEQUENCE [LARGE SCALE GENOMIC DNA]</scope>
    <source>
        <strain evidence="4 6">CFBP8353</strain>
        <strain evidence="5 7">CFBP8354</strain>
    </source>
</reference>
<feature type="domain" description="ATPase AAA-type core" evidence="2">
    <location>
        <begin position="230"/>
        <end position="328"/>
    </location>
</feature>
<gene>
    <name evidence="4" type="ORF">XpruCFBP8353_03300</name>
    <name evidence="5" type="ORF">XpruCFBP8354_03300</name>
</gene>
<dbReference type="CDD" id="cd00267">
    <property type="entry name" value="ABC_ATPase"/>
    <property type="match status" value="1"/>
</dbReference>
<name>A0A2N3RNR7_9XANT</name>
<dbReference type="EMBL" id="PHKW01000001">
    <property type="protein sequence ID" value="PKV18402.1"/>
    <property type="molecule type" value="Genomic_DNA"/>
</dbReference>
<evidence type="ECO:0000313" key="6">
    <source>
        <dbReference type="Proteomes" id="UP000233720"/>
    </source>
</evidence>
<comment type="caution">
    <text evidence="4">The sequence shown here is derived from an EMBL/GenBank/DDBJ whole genome shotgun (WGS) entry which is preliminary data.</text>
</comment>
<proteinExistence type="predicted"/>
<feature type="domain" description="Endonuclease GajA/Old nuclease/RecF-like AAA" evidence="1">
    <location>
        <begin position="4"/>
        <end position="70"/>
    </location>
</feature>
<dbReference type="SUPFAM" id="SSF52540">
    <property type="entry name" value="P-loop containing nucleoside triphosphate hydrolases"/>
    <property type="match status" value="1"/>
</dbReference>
<organism evidence="4 6">
    <name type="scientific">Xanthomonas prunicola</name>
    <dbReference type="NCBI Taxonomy" id="2053930"/>
    <lineage>
        <taxon>Bacteria</taxon>
        <taxon>Pseudomonadati</taxon>
        <taxon>Pseudomonadota</taxon>
        <taxon>Gammaproteobacteria</taxon>
        <taxon>Lysobacterales</taxon>
        <taxon>Lysobacteraceae</taxon>
        <taxon>Xanthomonas</taxon>
    </lineage>
</organism>
<dbReference type="GO" id="GO:0004519">
    <property type="term" value="F:endonuclease activity"/>
    <property type="evidence" value="ECO:0007669"/>
    <property type="project" value="UniProtKB-KW"/>
</dbReference>
<protein>
    <submittedName>
        <fullName evidence="4">OLD family endonuclease</fullName>
    </submittedName>
</protein>